<keyword evidence="4" id="KW-0378">Hydrolase</keyword>
<dbReference type="Proteomes" id="UP000011115">
    <property type="component" value="Unassembled WGS sequence"/>
</dbReference>
<name>M0ZW36_SOLTU</name>
<accession>M0ZW36</accession>
<dbReference type="InterPro" id="IPR001701">
    <property type="entry name" value="Glyco_hydro_9"/>
</dbReference>
<dbReference type="AlphaFoldDB" id="M0ZW36"/>
<dbReference type="SUPFAM" id="SSF48208">
    <property type="entry name" value="Six-hairpin glycosidases"/>
    <property type="match status" value="1"/>
</dbReference>
<organism evidence="10 11">
    <name type="scientific">Solanum tuberosum</name>
    <name type="common">Potato</name>
    <dbReference type="NCBI Taxonomy" id="4113"/>
    <lineage>
        <taxon>Eukaryota</taxon>
        <taxon>Viridiplantae</taxon>
        <taxon>Streptophyta</taxon>
        <taxon>Embryophyta</taxon>
        <taxon>Tracheophyta</taxon>
        <taxon>Spermatophyta</taxon>
        <taxon>Magnoliopsida</taxon>
        <taxon>eudicotyledons</taxon>
        <taxon>Gunneridae</taxon>
        <taxon>Pentapetalae</taxon>
        <taxon>asterids</taxon>
        <taxon>lamiids</taxon>
        <taxon>Solanales</taxon>
        <taxon>Solanaceae</taxon>
        <taxon>Solanoideae</taxon>
        <taxon>Solaneae</taxon>
        <taxon>Solanum</taxon>
    </lineage>
</organism>
<proteinExistence type="inferred from homology"/>
<gene>
    <name evidence="10" type="primary">LOC102587539</name>
</gene>
<keyword evidence="8" id="KW-0624">Polysaccharide degradation</keyword>
<dbReference type="HOGENOM" id="CLU_165105_0_0_1"/>
<evidence type="ECO:0000256" key="3">
    <source>
        <dbReference type="ARBA" id="ARBA00012601"/>
    </source>
</evidence>
<keyword evidence="7" id="KW-0326">Glycosidase</keyword>
<sequence>MEMSYLVGYGSRYPQQVHHRGASIPVNANSNCSDGFKWLHTRHPNPNVAVGALVGGPSLSDTYMDSRNNISQSEPTTYNSALIVGLISGLITSSSQVESFVKN</sequence>
<dbReference type="InterPro" id="IPR008928">
    <property type="entry name" value="6-hairpin_glycosidase_sf"/>
</dbReference>
<feature type="domain" description="Glycoside hydrolase family 9" evidence="9">
    <location>
        <begin position="1"/>
        <end position="86"/>
    </location>
</feature>
<evidence type="ECO:0000256" key="1">
    <source>
        <dbReference type="ARBA" id="ARBA00000966"/>
    </source>
</evidence>
<dbReference type="OrthoDB" id="10257085at2759"/>
<dbReference type="InterPro" id="IPR012341">
    <property type="entry name" value="6hp_glycosidase-like_sf"/>
</dbReference>
<evidence type="ECO:0000256" key="7">
    <source>
        <dbReference type="ARBA" id="ARBA00023295"/>
    </source>
</evidence>
<keyword evidence="5" id="KW-0136">Cellulose degradation</keyword>
<comment type="similarity">
    <text evidence="2">Belongs to the glycosyl hydrolase 9 (cellulase E) family.</text>
</comment>
<evidence type="ECO:0000256" key="2">
    <source>
        <dbReference type="ARBA" id="ARBA00007072"/>
    </source>
</evidence>
<evidence type="ECO:0000313" key="10">
    <source>
        <dbReference type="EnsemblPlants" id="PGSC0003DMT400009352"/>
    </source>
</evidence>
<reference evidence="10" key="2">
    <citation type="submission" date="2015-06" db="UniProtKB">
        <authorList>
            <consortium name="EnsemblPlants"/>
        </authorList>
    </citation>
    <scope>IDENTIFICATION</scope>
    <source>
        <strain evidence="10">DM1-3 516 R44</strain>
    </source>
</reference>
<comment type="catalytic activity">
    <reaction evidence="1">
        <text>Endohydrolysis of (1-&gt;4)-beta-D-glucosidic linkages in cellulose, lichenin and cereal beta-D-glucans.</text>
        <dbReference type="EC" id="3.2.1.4"/>
    </reaction>
</comment>
<evidence type="ECO:0000256" key="5">
    <source>
        <dbReference type="ARBA" id="ARBA00023001"/>
    </source>
</evidence>
<keyword evidence="6" id="KW-0119">Carbohydrate metabolism</keyword>
<reference evidence="11" key="1">
    <citation type="journal article" date="2011" name="Nature">
        <title>Genome sequence and analysis of the tuber crop potato.</title>
        <authorList>
            <consortium name="The Potato Genome Sequencing Consortium"/>
        </authorList>
    </citation>
    <scope>NUCLEOTIDE SEQUENCE [LARGE SCALE GENOMIC DNA]</scope>
    <source>
        <strain evidence="11">cv. DM1-3 516 R44</strain>
    </source>
</reference>
<keyword evidence="11" id="KW-1185">Reference proteome</keyword>
<dbReference type="PANTHER" id="PTHR22298">
    <property type="entry name" value="ENDO-1,4-BETA-GLUCANASE"/>
    <property type="match status" value="1"/>
</dbReference>
<dbReference type="Gramene" id="PGSC0003DMT400009352">
    <property type="protein sequence ID" value="PGSC0003DMT400009352"/>
    <property type="gene ID" value="PGSC0003DMG402003636"/>
</dbReference>
<protein>
    <recommendedName>
        <fullName evidence="3">cellulase</fullName>
        <ecNumber evidence="3">3.2.1.4</ecNumber>
    </recommendedName>
</protein>
<dbReference type="Gene3D" id="1.50.10.10">
    <property type="match status" value="1"/>
</dbReference>
<evidence type="ECO:0000256" key="8">
    <source>
        <dbReference type="ARBA" id="ARBA00023326"/>
    </source>
</evidence>
<dbReference type="EnsemblPlants" id="PGSC0003DMT400009352">
    <property type="protein sequence ID" value="PGSC0003DMT400009352"/>
    <property type="gene ID" value="PGSC0003DMG402003636"/>
</dbReference>
<evidence type="ECO:0000259" key="9">
    <source>
        <dbReference type="Pfam" id="PF00759"/>
    </source>
</evidence>
<dbReference type="Pfam" id="PF00759">
    <property type="entry name" value="Glyco_hydro_9"/>
    <property type="match status" value="1"/>
</dbReference>
<dbReference type="EC" id="3.2.1.4" evidence="3"/>
<evidence type="ECO:0000256" key="4">
    <source>
        <dbReference type="ARBA" id="ARBA00022801"/>
    </source>
</evidence>
<dbReference type="GO" id="GO:0008810">
    <property type="term" value="F:cellulase activity"/>
    <property type="evidence" value="ECO:0007669"/>
    <property type="project" value="UniProtKB-EC"/>
</dbReference>
<dbReference type="ExpressionAtlas" id="M0ZW36">
    <property type="expression patterns" value="baseline"/>
</dbReference>
<evidence type="ECO:0000256" key="6">
    <source>
        <dbReference type="ARBA" id="ARBA00023277"/>
    </source>
</evidence>
<evidence type="ECO:0000313" key="11">
    <source>
        <dbReference type="Proteomes" id="UP000011115"/>
    </source>
</evidence>
<dbReference type="GO" id="GO:0030245">
    <property type="term" value="P:cellulose catabolic process"/>
    <property type="evidence" value="ECO:0007669"/>
    <property type="project" value="UniProtKB-KW"/>
</dbReference>